<protein>
    <submittedName>
        <fullName evidence="1">Uncharacterized protein</fullName>
    </submittedName>
</protein>
<name>A0ACC0NCI8_RHOML</name>
<sequence>MEAEERAAEEALGPRVTAVAEAAAVRRPDYTAEAYTPPVPHLFAPSGFSAYTPQRSEYDDETVLRDPLIHIANTWAEPVAASKEVARQAAARAKEQFRIAVRKRPSSEEQRPQKRPKLVLLPTSEDEEEDDEDEEEDEEEGEEEEERSSVRSDSDDSVDDPAYQEDPKDGADDDDDDGDDDGGNTSLKDWFGGED</sequence>
<dbReference type="EMBL" id="CM046393">
    <property type="protein sequence ID" value="KAI8550609.1"/>
    <property type="molecule type" value="Genomic_DNA"/>
</dbReference>
<evidence type="ECO:0000313" key="1">
    <source>
        <dbReference type="EMBL" id="KAI8550609.1"/>
    </source>
</evidence>
<reference evidence="1" key="1">
    <citation type="submission" date="2022-02" db="EMBL/GenBank/DDBJ databases">
        <title>Plant Genome Project.</title>
        <authorList>
            <person name="Zhang R.-G."/>
        </authorList>
    </citation>
    <scope>NUCLEOTIDE SEQUENCE</scope>
    <source>
        <strain evidence="1">AT1</strain>
    </source>
</reference>
<organism evidence="1 2">
    <name type="scientific">Rhododendron molle</name>
    <name type="common">Chinese azalea</name>
    <name type="synonym">Azalea mollis</name>
    <dbReference type="NCBI Taxonomy" id="49168"/>
    <lineage>
        <taxon>Eukaryota</taxon>
        <taxon>Viridiplantae</taxon>
        <taxon>Streptophyta</taxon>
        <taxon>Embryophyta</taxon>
        <taxon>Tracheophyta</taxon>
        <taxon>Spermatophyta</taxon>
        <taxon>Magnoliopsida</taxon>
        <taxon>eudicotyledons</taxon>
        <taxon>Gunneridae</taxon>
        <taxon>Pentapetalae</taxon>
        <taxon>asterids</taxon>
        <taxon>Ericales</taxon>
        <taxon>Ericaceae</taxon>
        <taxon>Ericoideae</taxon>
        <taxon>Rhodoreae</taxon>
        <taxon>Rhododendron</taxon>
    </lineage>
</organism>
<comment type="caution">
    <text evidence="1">The sequence shown here is derived from an EMBL/GenBank/DDBJ whole genome shotgun (WGS) entry which is preliminary data.</text>
</comment>
<proteinExistence type="predicted"/>
<keyword evidence="2" id="KW-1185">Reference proteome</keyword>
<accession>A0ACC0NCI8</accession>
<evidence type="ECO:0000313" key="2">
    <source>
        <dbReference type="Proteomes" id="UP001062846"/>
    </source>
</evidence>
<dbReference type="Proteomes" id="UP001062846">
    <property type="component" value="Chromosome 6"/>
</dbReference>
<gene>
    <name evidence="1" type="ORF">RHMOL_Rhmol06G0120800</name>
</gene>